<dbReference type="Proteomes" id="UP001597097">
    <property type="component" value="Unassembled WGS sequence"/>
</dbReference>
<dbReference type="PROSITE" id="PS51175">
    <property type="entry name" value="CBM6"/>
    <property type="match status" value="1"/>
</dbReference>
<protein>
    <recommendedName>
        <fullName evidence="2">CBM6 domain-containing protein</fullName>
    </recommendedName>
</protein>
<keyword evidence="1" id="KW-0732">Signal</keyword>
<feature type="chain" id="PRO_5046676005" description="CBM6 domain-containing protein" evidence="1">
    <location>
        <begin position="19"/>
        <end position="650"/>
    </location>
</feature>
<proteinExistence type="predicted"/>
<evidence type="ECO:0000313" key="3">
    <source>
        <dbReference type="EMBL" id="MFD1544284.1"/>
    </source>
</evidence>
<name>A0ABW4GPI2_9ACTN</name>
<organism evidence="3 4">
    <name type="scientific">Nonomuraea guangzhouensis</name>
    <dbReference type="NCBI Taxonomy" id="1291555"/>
    <lineage>
        <taxon>Bacteria</taxon>
        <taxon>Bacillati</taxon>
        <taxon>Actinomycetota</taxon>
        <taxon>Actinomycetes</taxon>
        <taxon>Streptosporangiales</taxon>
        <taxon>Streptosporangiaceae</taxon>
        <taxon>Nonomuraea</taxon>
    </lineage>
</organism>
<gene>
    <name evidence="3" type="ORF">ACFSJ0_45085</name>
</gene>
<dbReference type="RefSeq" id="WP_219528209.1">
    <property type="nucleotide sequence ID" value="NZ_JAHKRM010000004.1"/>
</dbReference>
<evidence type="ECO:0000313" key="4">
    <source>
        <dbReference type="Proteomes" id="UP001597097"/>
    </source>
</evidence>
<feature type="domain" description="CBM6" evidence="2">
    <location>
        <begin position="38"/>
        <end position="159"/>
    </location>
</feature>
<evidence type="ECO:0000256" key="1">
    <source>
        <dbReference type="SAM" id="SignalP"/>
    </source>
</evidence>
<dbReference type="InterPro" id="IPR005084">
    <property type="entry name" value="CBM6"/>
</dbReference>
<feature type="signal peptide" evidence="1">
    <location>
        <begin position="1"/>
        <end position="18"/>
    </location>
</feature>
<dbReference type="EMBL" id="JBHUCM010000043">
    <property type="protein sequence ID" value="MFD1544284.1"/>
    <property type="molecule type" value="Genomic_DNA"/>
</dbReference>
<evidence type="ECO:0000259" key="2">
    <source>
        <dbReference type="PROSITE" id="PS51175"/>
    </source>
</evidence>
<keyword evidence="4" id="KW-1185">Reference proteome</keyword>
<reference evidence="4" key="1">
    <citation type="journal article" date="2019" name="Int. J. Syst. Evol. Microbiol.">
        <title>The Global Catalogue of Microorganisms (GCM) 10K type strain sequencing project: providing services to taxonomists for standard genome sequencing and annotation.</title>
        <authorList>
            <consortium name="The Broad Institute Genomics Platform"/>
            <consortium name="The Broad Institute Genome Sequencing Center for Infectious Disease"/>
            <person name="Wu L."/>
            <person name="Ma J."/>
        </authorList>
    </citation>
    <scope>NUCLEOTIDE SEQUENCE [LARGE SCALE GENOMIC DNA]</scope>
    <source>
        <strain evidence="4">CGMCC 1.15399</strain>
    </source>
</reference>
<comment type="caution">
    <text evidence="3">The sequence shown here is derived from an EMBL/GenBank/DDBJ whole genome shotgun (WGS) entry which is preliminary data.</text>
</comment>
<accession>A0ABW4GPI2</accession>
<sequence>MKWKALSVAIGCSLLASAAQTPARAAVLAGGPLIVVNPGFEHDAEGWTFTEGTGVATNRPHGGAKLVYLDSGAGKSISQTVIAPATGSYSISAWIATGGAAGTFTVRRNGADAGTVTLPSRSMYTRYTISDVPAAAGDRIEIVFGSGSGWVNADDVMVSPGATTDPRVTSSNAKIIELFAWAKAKAGSWAHQDGVPGLLNVDERVPGGTGEGVYAATYWAGYAHRTGYYSRDFAHQLAGAHILGLDQENKNMLRSFAASATEEHKYYPVWALNFDAKTYLAIDYRSPTNFVREVPATFELVEKANQAFRWTGDRAYLDDPVFWSYYQRATDDFVSLHDGQLPNGPVKVAEGTGKGIFQGAASYNEVSGEPLAEAGDAIGAQYQAYRALAELALDRLDLKTSLKAAKQARDLKAYFNQTWSVKPGSAEFVRAYTVDGTPLTGFGKENSWFMPMKGIIDAGPRNDAYLDFIDAEASGAGRPRNIEAITYLPDTFFRHNRDETAWKWMRYVYEQRETRHANSRQGLNGDYPEVPFTLVSQTVEGLMGIQPDAPRHTVATQSRLPADIGWLQVAGVPVGDGTVTVRHDGHTSTTFTNGSRTPRIWEARFAGRRPWLEVNGHRVPGLPKVIDGVSYTVALVPVPGGHTVTVKVAG</sequence>